<evidence type="ECO:0000313" key="2">
    <source>
        <dbReference type="EMBL" id="CCO31953.1"/>
    </source>
</evidence>
<dbReference type="Proteomes" id="UP000012065">
    <property type="component" value="Unassembled WGS sequence"/>
</dbReference>
<evidence type="ECO:0000313" key="4">
    <source>
        <dbReference type="Proteomes" id="UP000012065"/>
    </source>
</evidence>
<dbReference type="EMBL" id="LN679171">
    <property type="protein sequence ID" value="CEL62836.1"/>
    <property type="molecule type" value="Genomic_DNA"/>
</dbReference>
<protein>
    <submittedName>
        <fullName evidence="2">Uncharacterized protein</fullName>
    </submittedName>
</protein>
<reference evidence="2" key="1">
    <citation type="submission" date="2012-10" db="EMBL/GenBank/DDBJ databases">
        <authorList>
            <person name="Jelonek L."/>
        </authorList>
    </citation>
    <scope>NUCLEOTIDE SEQUENCE</scope>
    <source>
        <strain evidence="2">Isolate 7/3/14</strain>
    </source>
</reference>
<reference evidence="2 4" key="2">
    <citation type="journal article" date="2013" name="J. Biotechnol.">
        <title>Establishment and interpretation of the genome sequence of the phytopathogenic fungus Rhizoctonia solani AG1-IB isolate 7/3/14.</title>
        <authorList>
            <person name="Wibberg D.W."/>
            <person name="Jelonek L.J."/>
            <person name="Rupp O.R."/>
            <person name="Hennig M.H."/>
            <person name="Eikmeyer F.E."/>
            <person name="Goesmann A.G."/>
            <person name="Hartmann A.H."/>
            <person name="Borriss R.B."/>
            <person name="Grosch R.G."/>
            <person name="Puehler A.P."/>
            <person name="Schlueter A.S."/>
        </authorList>
    </citation>
    <scope>NUCLEOTIDE SEQUENCE [LARGE SCALE GENOMIC DNA]</scope>
    <source>
        <strain evidence="4">AG1-IB / isolate 7/3/14</strain>
        <strain evidence="2">Isolate 7/3/14</strain>
    </source>
</reference>
<feature type="compositionally biased region" description="Basic residues" evidence="1">
    <location>
        <begin position="294"/>
        <end position="310"/>
    </location>
</feature>
<organism evidence="2 4">
    <name type="scientific">Thanatephorus cucumeris (strain AG1-IB / isolate 7/3/14)</name>
    <name type="common">Lettuce bottom rot fungus</name>
    <name type="synonym">Rhizoctonia solani</name>
    <dbReference type="NCBI Taxonomy" id="1108050"/>
    <lineage>
        <taxon>Eukaryota</taxon>
        <taxon>Fungi</taxon>
        <taxon>Dikarya</taxon>
        <taxon>Basidiomycota</taxon>
        <taxon>Agaricomycotina</taxon>
        <taxon>Agaricomycetes</taxon>
        <taxon>Cantharellales</taxon>
        <taxon>Ceratobasidiaceae</taxon>
        <taxon>Rhizoctonia</taxon>
        <taxon>Rhizoctonia solani AG-1</taxon>
    </lineage>
</organism>
<gene>
    <name evidence="2" type="ORF">BN14_06005</name>
    <name evidence="3" type="ORF">RSOLAG1IB_10512</name>
</gene>
<name>M5BWB8_THACB</name>
<evidence type="ECO:0000256" key="1">
    <source>
        <dbReference type="SAM" id="MobiDB-lite"/>
    </source>
</evidence>
<feature type="compositionally biased region" description="Low complexity" evidence="1">
    <location>
        <begin position="341"/>
        <end position="352"/>
    </location>
</feature>
<accession>M5BWB8</accession>
<reference evidence="3 5" key="3">
    <citation type="submission" date="2014-11" db="EMBL/GenBank/DDBJ databases">
        <authorList>
            <person name="Wibberg Daniel"/>
        </authorList>
    </citation>
    <scope>NUCLEOTIDE SEQUENCE [LARGE SCALE GENOMIC DNA]</scope>
    <source>
        <strain evidence="3">Rhizoctonia solani AG1-IB 7/3/14</strain>
    </source>
</reference>
<dbReference type="EMBL" id="CAOJ01009042">
    <property type="protein sequence ID" value="CCO31953.1"/>
    <property type="molecule type" value="Genomic_DNA"/>
</dbReference>
<dbReference type="Proteomes" id="UP000059188">
    <property type="component" value="Unassembled WGS sequence"/>
</dbReference>
<feature type="region of interest" description="Disordered" evidence="1">
    <location>
        <begin position="280"/>
        <end position="352"/>
    </location>
</feature>
<proteinExistence type="predicted"/>
<keyword evidence="5" id="KW-1185">Reference proteome</keyword>
<sequence length="352" mass="37913">MSTAGPSRLRSPAPAASFPSFSRAMSPALMGTAIKSGASSAHERVAASALAKSWTDVLDCVPSAYKEALREPLKDLHSRAVKFHASEAAYEKLCAGQNDAKVPPQVQGLHEPVWQVAKEFKASEAGGHMLTDIQAAHETYRSSVWEAGLELKKAELAFHKNRLTTGEWWPAIEVVANDVFSKMDRLAPVVIPGSEGQEVTVTYNESSTLALEHKQLLQILPDLCLRIIALEKAKVLAEANKLRKKAELKEAADVEMADGTGTDSKEMRALVIAEVRKELAKHPQASKGTAPSKASKKAPKAFVRKHKGKTGHTDPKTGLAAPLHYGPAQKKRNQGGKNNAKGKQPGSSKQSK</sequence>
<evidence type="ECO:0000313" key="5">
    <source>
        <dbReference type="Proteomes" id="UP000059188"/>
    </source>
</evidence>
<dbReference type="HOGENOM" id="CLU_787963_0_0_1"/>
<evidence type="ECO:0000313" key="3">
    <source>
        <dbReference type="EMBL" id="CEL62836.1"/>
    </source>
</evidence>
<dbReference type="AlphaFoldDB" id="M5BWB8"/>